<dbReference type="Proteomes" id="UP000265703">
    <property type="component" value="Unassembled WGS sequence"/>
</dbReference>
<keyword evidence="2" id="KW-1185">Reference proteome</keyword>
<evidence type="ECO:0000313" key="1">
    <source>
        <dbReference type="EMBL" id="RIA94216.1"/>
    </source>
</evidence>
<comment type="caution">
    <text evidence="1">The sequence shown here is derived from an EMBL/GenBank/DDBJ whole genome shotgun (WGS) entry which is preliminary data.</text>
</comment>
<dbReference type="STRING" id="658196.A0A397TB90"/>
<reference evidence="1 2" key="1">
    <citation type="submission" date="2018-06" db="EMBL/GenBank/DDBJ databases">
        <title>Comparative genomics reveals the genomic features of Rhizophagus irregularis, R. cerebriforme, R. diaphanum and Gigaspora rosea, and their symbiotic lifestyle signature.</title>
        <authorList>
            <person name="Morin E."/>
            <person name="San Clemente H."/>
            <person name="Chen E.C.H."/>
            <person name="De La Providencia I."/>
            <person name="Hainaut M."/>
            <person name="Kuo A."/>
            <person name="Kohler A."/>
            <person name="Murat C."/>
            <person name="Tang N."/>
            <person name="Roy S."/>
            <person name="Loubradou J."/>
            <person name="Henrissat B."/>
            <person name="Grigoriev I.V."/>
            <person name="Corradi N."/>
            <person name="Roux C."/>
            <person name="Martin F.M."/>
        </authorList>
    </citation>
    <scope>NUCLEOTIDE SEQUENCE [LARGE SCALE GENOMIC DNA]</scope>
    <source>
        <strain evidence="1 2">DAOM 227022</strain>
    </source>
</reference>
<dbReference type="AlphaFoldDB" id="A0A397TB90"/>
<protein>
    <submittedName>
        <fullName evidence="1">Uncharacterized protein</fullName>
    </submittedName>
</protein>
<name>A0A397TB90_9GLOM</name>
<proteinExistence type="predicted"/>
<accession>A0A397TB90</accession>
<dbReference type="OrthoDB" id="3257538at2759"/>
<sequence>MYKVKAIYFISNLDNITNIHDLKNNIQVDDSNSLLRKVLILKNESMTFPKLSNIWWENIKYYVAWRIYIKDLPSKDCSLNFVVRIGNGEDSYKKEHILEYEELSKLFGLSWIEYMLPLKLESDSLNWIEPSIEMKNGLIMKLDYIRFMPFEKDTIYLPKIDCLPIYKLHPNVPKAFENQYFQKKEVENLLELNSFIDYL</sequence>
<gene>
    <name evidence="1" type="ORF">C1645_760664</name>
</gene>
<organism evidence="1 2">
    <name type="scientific">Glomus cerebriforme</name>
    <dbReference type="NCBI Taxonomy" id="658196"/>
    <lineage>
        <taxon>Eukaryota</taxon>
        <taxon>Fungi</taxon>
        <taxon>Fungi incertae sedis</taxon>
        <taxon>Mucoromycota</taxon>
        <taxon>Glomeromycotina</taxon>
        <taxon>Glomeromycetes</taxon>
        <taxon>Glomerales</taxon>
        <taxon>Glomeraceae</taxon>
        <taxon>Glomus</taxon>
    </lineage>
</organism>
<dbReference type="EMBL" id="QKYT01000087">
    <property type="protein sequence ID" value="RIA94216.1"/>
    <property type="molecule type" value="Genomic_DNA"/>
</dbReference>
<evidence type="ECO:0000313" key="2">
    <source>
        <dbReference type="Proteomes" id="UP000265703"/>
    </source>
</evidence>